<evidence type="ECO:0000256" key="1">
    <source>
        <dbReference type="ARBA" id="ARBA00023015"/>
    </source>
</evidence>
<dbReference type="PANTHER" id="PTHR40055:SF1">
    <property type="entry name" value="TRANSCRIPTIONAL REGULATOR YGIV-RELATED"/>
    <property type="match status" value="1"/>
</dbReference>
<evidence type="ECO:0000259" key="4">
    <source>
        <dbReference type="PROSITE" id="PS01124"/>
    </source>
</evidence>
<dbReference type="Gene3D" id="1.10.10.60">
    <property type="entry name" value="Homeodomain-like"/>
    <property type="match status" value="1"/>
</dbReference>
<dbReference type="Pfam" id="PF06445">
    <property type="entry name" value="GyrI-like"/>
    <property type="match status" value="1"/>
</dbReference>
<protein>
    <submittedName>
        <fullName evidence="5">Uncharacterized protein ygiV</fullName>
    </submittedName>
</protein>
<accession>A0A3B0XNU6</accession>
<dbReference type="PRINTS" id="PR00032">
    <property type="entry name" value="HTHARAC"/>
</dbReference>
<dbReference type="InterPro" id="IPR018060">
    <property type="entry name" value="HTH_AraC"/>
</dbReference>
<dbReference type="InterPro" id="IPR010499">
    <property type="entry name" value="AraC_E-bd"/>
</dbReference>
<dbReference type="SUPFAM" id="SSF55136">
    <property type="entry name" value="Probable bacterial effector-binding domain"/>
    <property type="match status" value="1"/>
</dbReference>
<evidence type="ECO:0000256" key="2">
    <source>
        <dbReference type="ARBA" id="ARBA00023125"/>
    </source>
</evidence>
<dbReference type="Pfam" id="PF12833">
    <property type="entry name" value="HTH_18"/>
    <property type="match status" value="1"/>
</dbReference>
<sequence length="237" mass="27749">MGISVYRFIQLLRLKRASYQLVFNKNIKIIDIALNSGFENHESFSRAFKKNFKQTPSQFRNKPEWKPWHEKYNLIKYKGNNIMQIDIVDFKETKIAVLEHRGDPELLNDSVQKFIEWRKESGLSPVNSSNSYGLVYDDPNNTEPDRFRFDICGSVVSEIPDNANNILNKTIPGGRCAVLRHTGSHDLMHSKIYDLYGKWLPESKEELRDFSMFFHYINLLPEVAENELLTDIYLPLK</sequence>
<dbReference type="InterPro" id="IPR020449">
    <property type="entry name" value="Tscrpt_reg_AraC-type_HTH"/>
</dbReference>
<dbReference type="EMBL" id="UOFG01000257">
    <property type="protein sequence ID" value="VAW65783.1"/>
    <property type="molecule type" value="Genomic_DNA"/>
</dbReference>
<dbReference type="PANTHER" id="PTHR40055">
    <property type="entry name" value="TRANSCRIPTIONAL REGULATOR YGIV-RELATED"/>
    <property type="match status" value="1"/>
</dbReference>
<keyword evidence="2" id="KW-0238">DNA-binding</keyword>
<dbReference type="AlphaFoldDB" id="A0A3B0XNU6"/>
<dbReference type="InterPro" id="IPR018062">
    <property type="entry name" value="HTH_AraC-typ_CS"/>
</dbReference>
<keyword evidence="1" id="KW-0805">Transcription regulation</keyword>
<organism evidence="5">
    <name type="scientific">hydrothermal vent metagenome</name>
    <dbReference type="NCBI Taxonomy" id="652676"/>
    <lineage>
        <taxon>unclassified sequences</taxon>
        <taxon>metagenomes</taxon>
        <taxon>ecological metagenomes</taxon>
    </lineage>
</organism>
<gene>
    <name evidence="5" type="ORF">MNBD_GAMMA11-1792</name>
</gene>
<dbReference type="SMART" id="SM00342">
    <property type="entry name" value="HTH_ARAC"/>
    <property type="match status" value="1"/>
</dbReference>
<feature type="domain" description="HTH araC/xylS-type" evidence="4">
    <location>
        <begin position="1"/>
        <end position="62"/>
    </location>
</feature>
<proteinExistence type="predicted"/>
<dbReference type="PROSITE" id="PS01124">
    <property type="entry name" value="HTH_ARAC_FAMILY_2"/>
    <property type="match status" value="1"/>
</dbReference>
<dbReference type="GO" id="GO:0003700">
    <property type="term" value="F:DNA-binding transcription factor activity"/>
    <property type="evidence" value="ECO:0007669"/>
    <property type="project" value="InterPro"/>
</dbReference>
<dbReference type="InterPro" id="IPR009057">
    <property type="entry name" value="Homeodomain-like_sf"/>
</dbReference>
<name>A0A3B0XNU6_9ZZZZ</name>
<dbReference type="InterPro" id="IPR011256">
    <property type="entry name" value="Reg_factor_effector_dom_sf"/>
</dbReference>
<keyword evidence="3" id="KW-0804">Transcription</keyword>
<dbReference type="InterPro" id="IPR050908">
    <property type="entry name" value="SmbC-like"/>
</dbReference>
<dbReference type="Gene3D" id="3.20.80.10">
    <property type="entry name" value="Regulatory factor, effector binding domain"/>
    <property type="match status" value="1"/>
</dbReference>
<evidence type="ECO:0000256" key="3">
    <source>
        <dbReference type="ARBA" id="ARBA00023163"/>
    </source>
</evidence>
<dbReference type="InterPro" id="IPR029442">
    <property type="entry name" value="GyrI-like"/>
</dbReference>
<dbReference type="SMART" id="SM00871">
    <property type="entry name" value="AraC_E_bind"/>
    <property type="match status" value="1"/>
</dbReference>
<dbReference type="PROSITE" id="PS00041">
    <property type="entry name" value="HTH_ARAC_FAMILY_1"/>
    <property type="match status" value="1"/>
</dbReference>
<reference evidence="5" key="1">
    <citation type="submission" date="2018-06" db="EMBL/GenBank/DDBJ databases">
        <authorList>
            <person name="Zhirakovskaya E."/>
        </authorList>
    </citation>
    <scope>NUCLEOTIDE SEQUENCE</scope>
</reference>
<dbReference type="GO" id="GO:0043565">
    <property type="term" value="F:sequence-specific DNA binding"/>
    <property type="evidence" value="ECO:0007669"/>
    <property type="project" value="InterPro"/>
</dbReference>
<dbReference type="SUPFAM" id="SSF46689">
    <property type="entry name" value="Homeodomain-like"/>
    <property type="match status" value="1"/>
</dbReference>
<evidence type="ECO:0000313" key="5">
    <source>
        <dbReference type="EMBL" id="VAW65783.1"/>
    </source>
</evidence>